<dbReference type="PANTHER" id="PTHR36052">
    <property type="entry name" value="EXCITATORY AMINO ACID TRANSPORTER"/>
    <property type="match status" value="1"/>
</dbReference>
<dbReference type="PANTHER" id="PTHR36052:SF1">
    <property type="entry name" value="EXCITATORY AMINO ACID TRANSPORTER"/>
    <property type="match status" value="1"/>
</dbReference>
<name>A0ABR2YWC6_9CHLO</name>
<protein>
    <submittedName>
        <fullName evidence="1">Uncharacterized protein</fullName>
    </submittedName>
</protein>
<comment type="caution">
    <text evidence="1">The sequence shown here is derived from an EMBL/GenBank/DDBJ whole genome shotgun (WGS) entry which is preliminary data.</text>
</comment>
<proteinExistence type="predicted"/>
<gene>
    <name evidence="1" type="ORF">WJX75_007048</name>
</gene>
<evidence type="ECO:0000313" key="2">
    <source>
        <dbReference type="Proteomes" id="UP001491310"/>
    </source>
</evidence>
<reference evidence="1 2" key="1">
    <citation type="journal article" date="2024" name="Nat. Commun.">
        <title>Phylogenomics reveals the evolutionary origins of lichenization in chlorophyte algae.</title>
        <authorList>
            <person name="Puginier C."/>
            <person name="Libourel C."/>
            <person name="Otte J."/>
            <person name="Skaloud P."/>
            <person name="Haon M."/>
            <person name="Grisel S."/>
            <person name="Petersen M."/>
            <person name="Berrin J.G."/>
            <person name="Delaux P.M."/>
            <person name="Dal Grande F."/>
            <person name="Keller J."/>
        </authorList>
    </citation>
    <scope>NUCLEOTIDE SEQUENCE [LARGE SCALE GENOMIC DNA]</scope>
    <source>
        <strain evidence="1 2">SAG 216-7</strain>
    </source>
</reference>
<evidence type="ECO:0000313" key="1">
    <source>
        <dbReference type="EMBL" id="KAK9915991.1"/>
    </source>
</evidence>
<sequence>MGVSGAVFGAIIGVGVQFYSNAVRKLPVWQSPWEHVLYAGIGAYAGTKLVEYTDKTAAEVDEMIKMRAEKNNLKGGAVPPLQ</sequence>
<dbReference type="Proteomes" id="UP001491310">
    <property type="component" value="Unassembled WGS sequence"/>
</dbReference>
<organism evidence="1 2">
    <name type="scientific">Coccomyxa subellipsoidea</name>
    <dbReference type="NCBI Taxonomy" id="248742"/>
    <lineage>
        <taxon>Eukaryota</taxon>
        <taxon>Viridiplantae</taxon>
        <taxon>Chlorophyta</taxon>
        <taxon>core chlorophytes</taxon>
        <taxon>Trebouxiophyceae</taxon>
        <taxon>Trebouxiophyceae incertae sedis</taxon>
        <taxon>Coccomyxaceae</taxon>
        <taxon>Coccomyxa</taxon>
    </lineage>
</organism>
<keyword evidence="2" id="KW-1185">Reference proteome</keyword>
<accession>A0ABR2YWC6</accession>
<dbReference type="EMBL" id="JALJOT010000004">
    <property type="protein sequence ID" value="KAK9915991.1"/>
    <property type="molecule type" value="Genomic_DNA"/>
</dbReference>